<organism evidence="1 2">
    <name type="scientific">Brachionus plicatilis</name>
    <name type="common">Marine rotifer</name>
    <name type="synonym">Brachionus muelleri</name>
    <dbReference type="NCBI Taxonomy" id="10195"/>
    <lineage>
        <taxon>Eukaryota</taxon>
        <taxon>Metazoa</taxon>
        <taxon>Spiralia</taxon>
        <taxon>Gnathifera</taxon>
        <taxon>Rotifera</taxon>
        <taxon>Eurotatoria</taxon>
        <taxon>Monogononta</taxon>
        <taxon>Pseudotrocha</taxon>
        <taxon>Ploima</taxon>
        <taxon>Brachionidae</taxon>
        <taxon>Brachionus</taxon>
    </lineage>
</organism>
<sequence length="97" mass="11313">MLFIIKRKLLNKLNEIRDLNERKIPSKLRADFAFAGLLGLFLPDIWGIWDLMGEKWDIAGVELIWQIVISEDYRKNIKKEHNIAKTAFVAEVSLETT</sequence>
<keyword evidence="2" id="KW-1185">Reference proteome</keyword>
<proteinExistence type="predicted"/>
<evidence type="ECO:0000313" key="2">
    <source>
        <dbReference type="Proteomes" id="UP000276133"/>
    </source>
</evidence>
<gene>
    <name evidence="1" type="ORF">BpHYR1_025507</name>
</gene>
<dbReference type="AlphaFoldDB" id="A0A3M7RBU7"/>
<dbReference type="EMBL" id="REGN01003767">
    <property type="protein sequence ID" value="RNA20874.1"/>
    <property type="molecule type" value="Genomic_DNA"/>
</dbReference>
<name>A0A3M7RBU7_BRAPC</name>
<evidence type="ECO:0000313" key="1">
    <source>
        <dbReference type="EMBL" id="RNA20874.1"/>
    </source>
</evidence>
<comment type="caution">
    <text evidence="1">The sequence shown here is derived from an EMBL/GenBank/DDBJ whole genome shotgun (WGS) entry which is preliminary data.</text>
</comment>
<protein>
    <submittedName>
        <fullName evidence="1">Uncharacterized protein</fullName>
    </submittedName>
</protein>
<reference evidence="1 2" key="1">
    <citation type="journal article" date="2018" name="Sci. Rep.">
        <title>Genomic signatures of local adaptation to the degree of environmental predictability in rotifers.</title>
        <authorList>
            <person name="Franch-Gras L."/>
            <person name="Hahn C."/>
            <person name="Garcia-Roger E.M."/>
            <person name="Carmona M.J."/>
            <person name="Serra M."/>
            <person name="Gomez A."/>
        </authorList>
    </citation>
    <scope>NUCLEOTIDE SEQUENCE [LARGE SCALE GENOMIC DNA]</scope>
    <source>
        <strain evidence="1">HYR1</strain>
    </source>
</reference>
<dbReference type="Proteomes" id="UP000276133">
    <property type="component" value="Unassembled WGS sequence"/>
</dbReference>
<accession>A0A3M7RBU7</accession>